<dbReference type="SUPFAM" id="SSF52540">
    <property type="entry name" value="P-loop containing nucleoside triphosphate hydrolases"/>
    <property type="match status" value="1"/>
</dbReference>
<dbReference type="InterPro" id="IPR050921">
    <property type="entry name" value="T4SS_GSP_E_ATPase"/>
</dbReference>
<dbReference type="CDD" id="cd01130">
    <property type="entry name" value="VirB11-like_ATPase"/>
    <property type="match status" value="1"/>
</dbReference>
<feature type="compositionally biased region" description="Gly residues" evidence="2">
    <location>
        <begin position="74"/>
        <end position="83"/>
    </location>
</feature>
<dbReference type="Gene3D" id="3.30.450.380">
    <property type="match status" value="1"/>
</dbReference>
<evidence type="ECO:0000256" key="2">
    <source>
        <dbReference type="SAM" id="MobiDB-lite"/>
    </source>
</evidence>
<dbReference type="AlphaFoldDB" id="A0A9X2GB35"/>
<dbReference type="GO" id="GO:0016887">
    <property type="term" value="F:ATP hydrolysis activity"/>
    <property type="evidence" value="ECO:0007669"/>
    <property type="project" value="InterPro"/>
</dbReference>
<organism evidence="4 5">
    <name type="scientific">Promicromonospora thailandica</name>
    <dbReference type="NCBI Taxonomy" id="765201"/>
    <lineage>
        <taxon>Bacteria</taxon>
        <taxon>Bacillati</taxon>
        <taxon>Actinomycetota</taxon>
        <taxon>Actinomycetes</taxon>
        <taxon>Micrococcales</taxon>
        <taxon>Promicromonosporaceae</taxon>
        <taxon>Promicromonospora</taxon>
    </lineage>
</organism>
<evidence type="ECO:0000313" key="5">
    <source>
        <dbReference type="Proteomes" id="UP001139493"/>
    </source>
</evidence>
<name>A0A9X2GB35_9MICO</name>
<dbReference type="Pfam" id="PF00437">
    <property type="entry name" value="T2SSE"/>
    <property type="match status" value="1"/>
</dbReference>
<sequence>MSTPEFPDLSSLPIFHDPEQPPVLPRRTPGTGGGAGPDRRPAAPQNTWTATTEQAAVPRQAPPGGGQAPPAGPGAPGRGGTPSGNGASPWVGAVARAGRDYHGQPGNPRLRDAEFWRQVNSLRGEVSSRLTTALSTRELDEEQREALGQELIQQVVRDHNDALLSGGQRNWTTEYQVEVTRALFDALFRLGRLQPLIDTPDVENIEITGTAPVLLLMGDGRRTYAEPIADSDAELIDFLQFLAARDPANERSFTRANPFLNLDLPGRVRLAAVGWVVPWPRVTIRLQRLQSVDLELLRRNDTVDTVLAEFLTAAVRARKSIVVSGQGQGSGKTTLLRALCAGLDPWESIATIETDYELYLHLEPEKHKRVVALRTREGSGEMNTSGRRVGEINTNVNVYESLRHNISRVIVGEVRGPEIVSMFQAMQMGNGSLSTVHADGARDVVERLVGMAVQDSTLSETYAYRQVAQSIDLIVFLRVDVGPDGRRTRYVSEVIEVTRGEAGNPVAITDVFEPGPDGRAVPKVTPSFLADLEAEGFDASLLNYRDGLWEHA</sequence>
<accession>A0A9X2GB35</accession>
<evidence type="ECO:0000256" key="1">
    <source>
        <dbReference type="ARBA" id="ARBA00006611"/>
    </source>
</evidence>
<evidence type="ECO:0000259" key="3">
    <source>
        <dbReference type="Pfam" id="PF00437"/>
    </source>
</evidence>
<evidence type="ECO:0000313" key="4">
    <source>
        <dbReference type="EMBL" id="MCP2265176.1"/>
    </source>
</evidence>
<dbReference type="RefSeq" id="WP_253836156.1">
    <property type="nucleotide sequence ID" value="NZ_JAMTCS010000007.1"/>
</dbReference>
<proteinExistence type="inferred from homology"/>
<dbReference type="EMBL" id="JAMTCS010000007">
    <property type="protein sequence ID" value="MCP2265176.1"/>
    <property type="molecule type" value="Genomic_DNA"/>
</dbReference>
<dbReference type="Proteomes" id="UP001139493">
    <property type="component" value="Unassembled WGS sequence"/>
</dbReference>
<feature type="region of interest" description="Disordered" evidence="2">
    <location>
        <begin position="1"/>
        <end position="91"/>
    </location>
</feature>
<dbReference type="InterPro" id="IPR027417">
    <property type="entry name" value="P-loop_NTPase"/>
</dbReference>
<feature type="domain" description="Bacterial type II secretion system protein E" evidence="3">
    <location>
        <begin position="225"/>
        <end position="475"/>
    </location>
</feature>
<feature type="compositionally biased region" description="Polar residues" evidence="2">
    <location>
        <begin position="45"/>
        <end position="54"/>
    </location>
</feature>
<keyword evidence="5" id="KW-1185">Reference proteome</keyword>
<comment type="similarity">
    <text evidence="1">Belongs to the GSP E family.</text>
</comment>
<protein>
    <submittedName>
        <fullName evidence="4">Pilus assembly protein, ATPase of CpaF family</fullName>
    </submittedName>
</protein>
<dbReference type="InterPro" id="IPR001482">
    <property type="entry name" value="T2SS/T4SS_dom"/>
</dbReference>
<gene>
    <name evidence="4" type="ORF">APR03_002524</name>
</gene>
<dbReference type="PANTHER" id="PTHR30486:SF6">
    <property type="entry name" value="TYPE IV PILUS RETRACTATION ATPASE PILT"/>
    <property type="match status" value="1"/>
</dbReference>
<comment type="caution">
    <text evidence="4">The sequence shown here is derived from an EMBL/GenBank/DDBJ whole genome shotgun (WGS) entry which is preliminary data.</text>
</comment>
<dbReference type="Gene3D" id="3.40.50.300">
    <property type="entry name" value="P-loop containing nucleotide triphosphate hydrolases"/>
    <property type="match status" value="1"/>
</dbReference>
<reference evidence="4" key="1">
    <citation type="submission" date="2022-06" db="EMBL/GenBank/DDBJ databases">
        <title>Genomic Encyclopedia of Archaeal and Bacterial Type Strains, Phase II (KMG-II): from individual species to whole genera.</title>
        <authorList>
            <person name="Goeker M."/>
        </authorList>
    </citation>
    <scope>NUCLEOTIDE SEQUENCE</scope>
    <source>
        <strain evidence="4">DSM 26652</strain>
    </source>
</reference>
<dbReference type="PANTHER" id="PTHR30486">
    <property type="entry name" value="TWITCHING MOTILITY PROTEIN PILT"/>
    <property type="match status" value="1"/>
</dbReference>